<evidence type="ECO:0000313" key="6">
    <source>
        <dbReference type="Proteomes" id="UP000545507"/>
    </source>
</evidence>
<dbReference type="GO" id="GO:0046872">
    <property type="term" value="F:metal ion binding"/>
    <property type="evidence" value="ECO:0007669"/>
    <property type="project" value="UniProtKB-KW"/>
</dbReference>
<keyword evidence="6" id="KW-1185">Reference proteome</keyword>
<proteinExistence type="predicted"/>
<keyword evidence="2" id="KW-0106">Calcium</keyword>
<feature type="domain" description="PilY1 beta-propeller" evidence="4">
    <location>
        <begin position="576"/>
        <end position="916"/>
    </location>
</feature>
<evidence type="ECO:0000259" key="4">
    <source>
        <dbReference type="Pfam" id="PF05567"/>
    </source>
</evidence>
<dbReference type="RefSeq" id="WP_177135301.1">
    <property type="nucleotide sequence ID" value="NZ_VYGV01000006.1"/>
</dbReference>
<sequence>MKKPNRKMTQSLWVLGSGLLASANALAAPMTFSQIPPGAGAKEPAPNIIVSVDDSGSMGWDINGCMTMDFRTDVYGNLNDPTRPAGSPTCPSRTANTNPSRMASLRAAILNTFGNPTTGDKGIISDDRIRLAWQAMWDNGKDSRPSGQRNDQDLLTAGQINTIKPFSGTHRSNFHSFITTLSPVNGTPSHKMMANVNSYMSSTGSTGPFATSPGVTGAPYLSCRRSYHILMTDGAWNSETTGAGNKGNYDGTARTLPDGTTYTTTTNQTRVYRDAWGGTKGTLADWAMANWATDFQSTLNNDVRPLFPVNANETVGGTALTKYWNPKNNPMTWQGVTQYTIGFGNSATTWNGSPTWNSTTDSTYGGDYSSLVNGPTNWQNLLNTAETQTTLEGRRASDLWHAALNGRGRYFPARTPEALENAFEDILKDILSQTAKPLVAIASNTSRLSKNGLAYVASFNSERWSGDIKAYPIDDNTGLPALTPTWKVSTLLDSTNTSEFSHSNRVVLTHNGLTGGSGSGIAFKWTALTTSQKNLLTNNGADNNTVGQERLNFLRGDRTKEQPATGGYLRQRDSRLGDIVNSNLWYVGKPLRMDTDYSGHSSFRSSYATRTPVLYAGANDGMLHGFNAQTGKEMLAYVPLGVYANLRNYTQPEYAHKYYVDGHPFAGDADLQSGTGTNWRTVLVASLGAGGKGYFALDVTNPATFNDSSAGSIVLMDNTANVDADVGYIFAAPTVDNQTSTLSQQIVKLNNDRWAVILGNGYNSSNERPVLLIQYLDGSKELKKIIANSSTGQTNGLGAPASFDVNGNGTVDVVFAGDLKGNMWKFNLVSESDTNWGVSAWSGSTTCYNSTACKPLFVAKDSGGTTRPITAAPMLMIHPQGGLQVVFGTGKDLVASDRDTTSPPRETIFSVWDLSTYRIESGKLVADESGAIEVSNGRSKLVAQTVTGTAGSGLVETSANTVTYDRTDSASKRGWYFDLPVSGERVLGAPRFFDGPNLLFSSVVPKQVIEGETCDLASAVDRNFLTILNAISGAPPKTSVFGDEMDPSGNATRLQYGSGEFITLVDSKNRKTTAINTDYFCTGGNCDDDSAPDETCVGSDCASCTGPDCPGTTCVGPDCSCNGQNCTCVGPDCACSGPGCRGECGVTGGILDLCRSGLFGARTDWRELR</sequence>
<dbReference type="EMBL" id="VYGV01000006">
    <property type="protein sequence ID" value="NWF45454.1"/>
    <property type="molecule type" value="Genomic_DNA"/>
</dbReference>
<feature type="signal peptide" evidence="3">
    <location>
        <begin position="1"/>
        <end position="27"/>
    </location>
</feature>
<comment type="caution">
    <text evidence="5">The sequence shown here is derived from an EMBL/GenBank/DDBJ whole genome shotgun (WGS) entry which is preliminary data.</text>
</comment>
<name>A0A7Y8GV73_9BURK</name>
<dbReference type="InterPro" id="IPR008707">
    <property type="entry name" value="B-propeller_PilY1"/>
</dbReference>
<keyword evidence="1" id="KW-0479">Metal-binding</keyword>
<evidence type="ECO:0000256" key="3">
    <source>
        <dbReference type="SAM" id="SignalP"/>
    </source>
</evidence>
<dbReference type="Proteomes" id="UP000545507">
    <property type="component" value="Unassembled WGS sequence"/>
</dbReference>
<protein>
    <recommendedName>
        <fullName evidence="4">PilY1 beta-propeller domain-containing protein</fullName>
    </recommendedName>
</protein>
<keyword evidence="3" id="KW-0732">Signal</keyword>
<dbReference type="AlphaFoldDB" id="A0A7Y8GV73"/>
<dbReference type="Gene3D" id="3.40.50.410">
    <property type="entry name" value="von Willebrand factor, type A domain"/>
    <property type="match status" value="1"/>
</dbReference>
<evidence type="ECO:0000256" key="1">
    <source>
        <dbReference type="ARBA" id="ARBA00022723"/>
    </source>
</evidence>
<feature type="chain" id="PRO_5031216144" description="PilY1 beta-propeller domain-containing protein" evidence="3">
    <location>
        <begin position="28"/>
        <end position="1169"/>
    </location>
</feature>
<gene>
    <name evidence="5" type="ORF">F3K02_09370</name>
</gene>
<evidence type="ECO:0000256" key="2">
    <source>
        <dbReference type="ARBA" id="ARBA00022837"/>
    </source>
</evidence>
<evidence type="ECO:0000313" key="5">
    <source>
        <dbReference type="EMBL" id="NWF45454.1"/>
    </source>
</evidence>
<reference evidence="5 6" key="1">
    <citation type="submission" date="2019-09" db="EMBL/GenBank/DDBJ databases">
        <title>Hydrogenophaga aromatica sp. nov., isolated from a para-xylene-degrading enrichment culture.</title>
        <authorList>
            <person name="Tancsics A."/>
            <person name="Banerjee S."/>
        </authorList>
    </citation>
    <scope>NUCLEOTIDE SEQUENCE [LARGE SCALE GENOMIC DNA]</scope>
    <source>
        <strain evidence="5 6">D2P1</strain>
    </source>
</reference>
<organism evidence="5 6">
    <name type="scientific">Hydrogenophaga aromaticivorans</name>
    <dbReference type="NCBI Taxonomy" id="2610898"/>
    <lineage>
        <taxon>Bacteria</taxon>
        <taxon>Pseudomonadati</taxon>
        <taxon>Pseudomonadota</taxon>
        <taxon>Betaproteobacteria</taxon>
        <taxon>Burkholderiales</taxon>
        <taxon>Comamonadaceae</taxon>
        <taxon>Hydrogenophaga</taxon>
    </lineage>
</organism>
<dbReference type="Pfam" id="PF05567">
    <property type="entry name" value="T4P_PilY1"/>
    <property type="match status" value="1"/>
</dbReference>
<accession>A0A7Y8GV73</accession>
<dbReference type="InterPro" id="IPR036465">
    <property type="entry name" value="vWFA_dom_sf"/>
</dbReference>